<dbReference type="AlphaFoldDB" id="A0A1X7DI19"/>
<reference evidence="2" key="1">
    <citation type="submission" date="2017-04" db="EMBL/GenBank/DDBJ databases">
        <authorList>
            <person name="Varghese N."/>
            <person name="Submissions S."/>
        </authorList>
    </citation>
    <scope>NUCLEOTIDE SEQUENCE [LARGE SCALE GENOMIC DNA]</scope>
    <source>
        <strain evidence="2">NIO-1021</strain>
    </source>
</reference>
<dbReference type="Proteomes" id="UP000192929">
    <property type="component" value="Unassembled WGS sequence"/>
</dbReference>
<dbReference type="EMBL" id="FXAC01000012">
    <property type="protein sequence ID" value="SMF15873.1"/>
    <property type="molecule type" value="Genomic_DNA"/>
</dbReference>
<evidence type="ECO:0000313" key="1">
    <source>
        <dbReference type="EMBL" id="SMF15873.1"/>
    </source>
</evidence>
<accession>A0A1X7DI19</accession>
<keyword evidence="2" id="KW-1185">Reference proteome</keyword>
<protein>
    <submittedName>
        <fullName evidence="1">Uncharacterized protein</fullName>
    </submittedName>
</protein>
<organism evidence="1 2">
    <name type="scientific">Kocuria marina subsp. indica</name>
    <dbReference type="NCBI Taxonomy" id="1049583"/>
    <lineage>
        <taxon>Bacteria</taxon>
        <taxon>Bacillati</taxon>
        <taxon>Actinomycetota</taxon>
        <taxon>Actinomycetes</taxon>
        <taxon>Micrococcales</taxon>
        <taxon>Micrococcaceae</taxon>
        <taxon>Kocuria</taxon>
    </lineage>
</organism>
<sequence length="35" mass="4216">MDTTSDCRLIQFRKQKKLFLIAEAMFHVKQTVMQE</sequence>
<name>A0A1X7DI19_9MICC</name>
<proteinExistence type="predicted"/>
<gene>
    <name evidence="1" type="ORF">SAMN06296028_11218</name>
</gene>
<evidence type="ECO:0000313" key="2">
    <source>
        <dbReference type="Proteomes" id="UP000192929"/>
    </source>
</evidence>